<dbReference type="PANTHER" id="PTHR34220:SF7">
    <property type="entry name" value="SENSOR HISTIDINE KINASE YPDA"/>
    <property type="match status" value="1"/>
</dbReference>
<dbReference type="Proteomes" id="UP000023541">
    <property type="component" value="Unassembled WGS sequence"/>
</dbReference>
<reference evidence="2 3" key="1">
    <citation type="submission" date="2014-04" db="EMBL/GenBank/DDBJ databases">
        <title>Aquimarina sp. 22II-S11-z7 Genome Sequencing.</title>
        <authorList>
            <person name="Lai Q."/>
        </authorList>
    </citation>
    <scope>NUCLEOTIDE SEQUENCE [LARGE SCALE GENOMIC DNA]</scope>
    <source>
        <strain evidence="2 3">22II-S11-z7</strain>
    </source>
</reference>
<comment type="caution">
    <text evidence="2">The sequence shown here is derived from an EMBL/GenBank/DDBJ whole genome shotgun (WGS) entry which is preliminary data.</text>
</comment>
<gene>
    <name evidence="2" type="ORF">ATO12_10495</name>
</gene>
<accession>A0A023BYY0</accession>
<dbReference type="Pfam" id="PF06580">
    <property type="entry name" value="His_kinase"/>
    <property type="match status" value="1"/>
</dbReference>
<dbReference type="InterPro" id="IPR003018">
    <property type="entry name" value="GAF"/>
</dbReference>
<dbReference type="GO" id="GO:0000155">
    <property type="term" value="F:phosphorelay sensor kinase activity"/>
    <property type="evidence" value="ECO:0007669"/>
    <property type="project" value="InterPro"/>
</dbReference>
<evidence type="ECO:0000259" key="1">
    <source>
        <dbReference type="SMART" id="SM00065"/>
    </source>
</evidence>
<dbReference type="EMBL" id="AQRA01000002">
    <property type="protein sequence ID" value="EZH75144.1"/>
    <property type="molecule type" value="Genomic_DNA"/>
</dbReference>
<dbReference type="Pfam" id="PF13185">
    <property type="entry name" value="GAF_2"/>
    <property type="match status" value="1"/>
</dbReference>
<evidence type="ECO:0000313" key="3">
    <source>
        <dbReference type="Proteomes" id="UP000023541"/>
    </source>
</evidence>
<sequence>MINLKKHLSLNQDQFEDILVYFSKSLLGKKDEEAILWDLAKNCISKLGFIDCVIYLIDQKSKSLIQKAAYGPKNPKDYLVYNPVEIKLGEGITGSVAISGKAEIIHDTSKDPRYLVDDEIRLSEIAVPIATDNVIYGVIDCEHPDKGFFTNQHLKMLSAIASICAIKIKSVRDTNALLEEQQNLLQLKEEMLDLKLRVFKSQMNPHFVFNALNAIQYFIVSENKKIALRYLSVFSKLIRFYLVHLEKETVDLTEEITMLNWYLKLQKLRYNNTFDYSISFNQKPSKHLKAKIPSFVLQTLFENLIEHAVHNQHKNQTINIIFEINPHNIIVNIDYNYISESIDKIRYTPEYRKQIVQCLDLIRSVNRIKKYKIKKKVTPILNTKKNIFGNKITLTLPNIE</sequence>
<dbReference type="InterPro" id="IPR029016">
    <property type="entry name" value="GAF-like_dom_sf"/>
</dbReference>
<proteinExistence type="predicted"/>
<dbReference type="InterPro" id="IPR010559">
    <property type="entry name" value="Sig_transdc_His_kin_internal"/>
</dbReference>
<dbReference type="eggNOG" id="COG1956">
    <property type="taxonomic scope" value="Bacteria"/>
</dbReference>
<protein>
    <submittedName>
        <fullName evidence="2">Diguanylate cyclase</fullName>
    </submittedName>
</protein>
<organism evidence="2 3">
    <name type="scientific">Aquimarina atlantica</name>
    <dbReference type="NCBI Taxonomy" id="1317122"/>
    <lineage>
        <taxon>Bacteria</taxon>
        <taxon>Pseudomonadati</taxon>
        <taxon>Bacteroidota</taxon>
        <taxon>Flavobacteriia</taxon>
        <taxon>Flavobacteriales</taxon>
        <taxon>Flavobacteriaceae</taxon>
        <taxon>Aquimarina</taxon>
    </lineage>
</organism>
<dbReference type="STRING" id="1317122.ATO12_10495"/>
<dbReference type="OrthoDB" id="9809908at2"/>
<evidence type="ECO:0000313" key="2">
    <source>
        <dbReference type="EMBL" id="EZH75144.1"/>
    </source>
</evidence>
<dbReference type="InterPro" id="IPR050640">
    <property type="entry name" value="Bact_2-comp_sensor_kinase"/>
</dbReference>
<dbReference type="GO" id="GO:0016020">
    <property type="term" value="C:membrane"/>
    <property type="evidence" value="ECO:0007669"/>
    <property type="project" value="InterPro"/>
</dbReference>
<dbReference type="PANTHER" id="PTHR34220">
    <property type="entry name" value="SENSOR HISTIDINE KINASE YPDA"/>
    <property type="match status" value="1"/>
</dbReference>
<dbReference type="RefSeq" id="WP_034240313.1">
    <property type="nucleotide sequence ID" value="NZ_AQRA01000002.1"/>
</dbReference>
<name>A0A023BYY0_9FLAO</name>
<dbReference type="SUPFAM" id="SSF55781">
    <property type="entry name" value="GAF domain-like"/>
    <property type="match status" value="1"/>
</dbReference>
<dbReference type="AlphaFoldDB" id="A0A023BYY0"/>
<dbReference type="SMART" id="SM00065">
    <property type="entry name" value="GAF"/>
    <property type="match status" value="1"/>
</dbReference>
<dbReference type="Gene3D" id="3.30.450.40">
    <property type="match status" value="1"/>
</dbReference>
<keyword evidence="3" id="KW-1185">Reference proteome</keyword>
<dbReference type="eggNOG" id="COG2972">
    <property type="taxonomic scope" value="Bacteria"/>
</dbReference>
<feature type="domain" description="GAF" evidence="1">
    <location>
        <begin position="31"/>
        <end position="183"/>
    </location>
</feature>